<proteinExistence type="predicted"/>
<dbReference type="EMBL" id="ACYE01000503">
    <property type="protein sequence ID" value="EFE37331.1"/>
    <property type="molecule type" value="Genomic_DNA"/>
</dbReference>
<dbReference type="GeneID" id="9579854"/>
<dbReference type="HOGENOM" id="CLU_108165_0_0_1"/>
<dbReference type="RefSeq" id="XP_003017976.1">
    <property type="nucleotide sequence ID" value="XM_003017930.1"/>
</dbReference>
<dbReference type="KEGG" id="tve:TRV_08027"/>
<dbReference type="Proteomes" id="UP000008383">
    <property type="component" value="Unassembled WGS sequence"/>
</dbReference>
<evidence type="ECO:0000313" key="1">
    <source>
        <dbReference type="EMBL" id="EFE37331.1"/>
    </source>
</evidence>
<protein>
    <submittedName>
        <fullName evidence="1">Uncharacterized protein</fullName>
    </submittedName>
</protein>
<accession>D4DLF3</accession>
<name>D4DLF3_TRIVH</name>
<sequence>MEFLLPPLSRSAGPNDKLDTDRALRPAIAAAADAPFADAVPWTPAGFEVALPPRAGDWSLNVLAVMDPELRTLRSPPFLPFGSVFPGGTLIDEADCFLRSIRLVWTSLTGVGGGVWLRRAAAAAEEDRLGFGFWDARNAWRAAVCADGDGLVFRGYSSVSSRSISSSYWALMLGGVELADKNLDTDSMTDAPLATEHSWTAQHGEFIKRGKDSGTGLFPVPER</sequence>
<reference evidence="2" key="1">
    <citation type="journal article" date="2011" name="Genome Biol.">
        <title>Comparative and functional genomics provide insights into the pathogenicity of dermatophytic fungi.</title>
        <authorList>
            <person name="Burmester A."/>
            <person name="Shelest E."/>
            <person name="Gloeckner G."/>
            <person name="Heddergott C."/>
            <person name="Schindler S."/>
            <person name="Staib P."/>
            <person name="Heidel A."/>
            <person name="Felder M."/>
            <person name="Petzold A."/>
            <person name="Szafranski K."/>
            <person name="Feuermann M."/>
            <person name="Pedruzzi I."/>
            <person name="Priebe S."/>
            <person name="Groth M."/>
            <person name="Winkler R."/>
            <person name="Li W."/>
            <person name="Kniemeyer O."/>
            <person name="Schroeckh V."/>
            <person name="Hertweck C."/>
            <person name="Hube B."/>
            <person name="White T.C."/>
            <person name="Platzer M."/>
            <person name="Guthke R."/>
            <person name="Heitman J."/>
            <person name="Woestemeyer J."/>
            <person name="Zipfel P.F."/>
            <person name="Monod M."/>
            <person name="Brakhage A.A."/>
        </authorList>
    </citation>
    <scope>NUCLEOTIDE SEQUENCE [LARGE SCALE GENOMIC DNA]</scope>
    <source>
        <strain evidence="2">HKI 0517</strain>
    </source>
</reference>
<keyword evidence="2" id="KW-1185">Reference proteome</keyword>
<gene>
    <name evidence="1" type="ORF">TRV_08027</name>
</gene>
<comment type="caution">
    <text evidence="1">The sequence shown here is derived from an EMBL/GenBank/DDBJ whole genome shotgun (WGS) entry which is preliminary data.</text>
</comment>
<dbReference type="AlphaFoldDB" id="D4DLF3"/>
<evidence type="ECO:0000313" key="2">
    <source>
        <dbReference type="Proteomes" id="UP000008383"/>
    </source>
</evidence>
<organism evidence="1 2">
    <name type="scientific">Trichophyton verrucosum (strain HKI 0517)</name>
    <dbReference type="NCBI Taxonomy" id="663202"/>
    <lineage>
        <taxon>Eukaryota</taxon>
        <taxon>Fungi</taxon>
        <taxon>Dikarya</taxon>
        <taxon>Ascomycota</taxon>
        <taxon>Pezizomycotina</taxon>
        <taxon>Eurotiomycetes</taxon>
        <taxon>Eurotiomycetidae</taxon>
        <taxon>Onygenales</taxon>
        <taxon>Arthrodermataceae</taxon>
        <taxon>Trichophyton</taxon>
    </lineage>
</organism>